<dbReference type="HOGENOM" id="CLU_354030_0_0_7"/>
<gene>
    <name evidence="11" type="ordered locus">Desti_3330</name>
</gene>
<sequence length="793" mass="88730">MTMRRVEKFFDSHEGFRQFKKSLTDRLPLPMDTRFVRERALKLAEKHEPRGDRNELDFALSQLSVSVDPKRFQQTSAMTLFMAKTLFRDISQPIALRIRQKIAEFKGPKFFFVGHTSYFDYVLTNQLVQRLGLGSPVTHATGSFTKGWLSNWLHGFRALVTPKNQSPIQHRAYSWFSAALAESGETQILMARTSRYTVRSRDGVLREPYVPHGVLAAVKATGRAMIIPVSISYEAVPEDAYLTYSPFFPLLAMFPRRWPILLPLLLGVGSADKVLRGLEGVFGDANIETGEPFELANDDSLTLQRISHRAIEEIAKNKLIHPSQLVARAMPHGEWVDIKTLRQRVETEIEAISDFFKSRYRKAAPFHPIINSDIPAAITRGLKVLGRRRAVSRSVVRRAYRADKASLLRFYAYHGDRRIYPLSGRNTLTVVNAGVWGYTLALHIGMNLLKKEELSETSLILYDSREDLIEKLTVDGKHPWHFKDIALPRSVRPEADLLAAIGDTSLILMVTPSKYFHAMLIKVLELAPNGSDLVIATKGFIPETGLLPCQTAQLEMERLGKKVKISILSGANLAHEVVQGGACVTQIACEKDDTFDRLRPLLDTPKFRVVYSNDVIGTTIAAALKNVYAIGFGLLEGSKKAPENFLATYATLVTAEIRNFGLLLGAAPETFDAESQVWMADLLATCRGGRSAQFGRDLAVIEEKAGKVKPARQLLEQYRKKKVAVEGFEAARYANRIASQRGFHPPILGEIYAILHGGKQVDVDGFIEKCLDALSHKTSQSSPSAIRPRSIRY</sequence>
<comment type="similarity">
    <text evidence="1 7">Belongs to the NAD-dependent glycerol-3-phosphate dehydrogenase family.</text>
</comment>
<evidence type="ECO:0000313" key="12">
    <source>
        <dbReference type="Proteomes" id="UP000006055"/>
    </source>
</evidence>
<dbReference type="GO" id="GO:0051287">
    <property type="term" value="F:NAD binding"/>
    <property type="evidence" value="ECO:0007669"/>
    <property type="project" value="InterPro"/>
</dbReference>
<dbReference type="Proteomes" id="UP000006055">
    <property type="component" value="Chromosome"/>
</dbReference>
<dbReference type="GO" id="GO:0005829">
    <property type="term" value="C:cytosol"/>
    <property type="evidence" value="ECO:0007669"/>
    <property type="project" value="TreeGrafter"/>
</dbReference>
<feature type="domain" description="Glycerol-3-phosphate dehydrogenase NAD-dependent N-terminal" evidence="9">
    <location>
        <begin position="429"/>
        <end position="593"/>
    </location>
</feature>
<dbReference type="InterPro" id="IPR006168">
    <property type="entry name" value="G3P_DH_NAD-dep"/>
</dbReference>
<keyword evidence="12" id="KW-1185">Reference proteome</keyword>
<accession>I4C8U7</accession>
<keyword evidence="2" id="KW-0444">Lipid biosynthesis</keyword>
<evidence type="ECO:0000256" key="2">
    <source>
        <dbReference type="ARBA" id="ARBA00022516"/>
    </source>
</evidence>
<organism evidence="11 12">
    <name type="scientific">Desulfomonile tiedjei (strain ATCC 49306 / DSM 6799 / DCB-1)</name>
    <dbReference type="NCBI Taxonomy" id="706587"/>
    <lineage>
        <taxon>Bacteria</taxon>
        <taxon>Pseudomonadati</taxon>
        <taxon>Thermodesulfobacteriota</taxon>
        <taxon>Desulfomonilia</taxon>
        <taxon>Desulfomonilales</taxon>
        <taxon>Desulfomonilaceae</taxon>
        <taxon>Desulfomonile</taxon>
    </lineage>
</organism>
<dbReference type="GO" id="GO:0141153">
    <property type="term" value="F:glycerol-3-phosphate dehydrogenase (NADP+) activity"/>
    <property type="evidence" value="ECO:0007669"/>
    <property type="project" value="RHEA"/>
</dbReference>
<evidence type="ECO:0000259" key="9">
    <source>
        <dbReference type="Pfam" id="PF01210"/>
    </source>
</evidence>
<name>I4C8U7_DESTA</name>
<evidence type="ECO:0000313" key="11">
    <source>
        <dbReference type="EMBL" id="AFM25988.1"/>
    </source>
</evidence>
<dbReference type="Gene3D" id="1.10.1040.10">
    <property type="entry name" value="N-(1-d-carboxylethyl)-l-norvaline Dehydrogenase, domain 2"/>
    <property type="match status" value="1"/>
</dbReference>
<evidence type="ECO:0000256" key="4">
    <source>
        <dbReference type="ARBA" id="ARBA00023098"/>
    </source>
</evidence>
<dbReference type="AlphaFoldDB" id="I4C8U7"/>
<dbReference type="eggNOG" id="COG0240">
    <property type="taxonomic scope" value="Bacteria"/>
</dbReference>
<dbReference type="GO" id="GO:0008654">
    <property type="term" value="P:phospholipid biosynthetic process"/>
    <property type="evidence" value="ECO:0007669"/>
    <property type="project" value="UniProtKB-KW"/>
</dbReference>
<evidence type="ECO:0000256" key="8">
    <source>
        <dbReference type="RuleBase" id="RU000439"/>
    </source>
</evidence>
<keyword evidence="5" id="KW-0594">Phospholipid biosynthesis</keyword>
<dbReference type="InterPro" id="IPR013328">
    <property type="entry name" value="6PGD_dom2"/>
</dbReference>
<protein>
    <recommendedName>
        <fullName evidence="8">Glycerol-3-phosphate dehydrogenase</fullName>
        <ecNumber evidence="8">1.1.1.94</ecNumber>
    </recommendedName>
</protein>
<feature type="domain" description="Glycerol-3-phosphate dehydrogenase NAD-dependent C-terminal" evidence="10">
    <location>
        <begin position="614"/>
        <end position="762"/>
    </location>
</feature>
<keyword evidence="6" id="KW-1208">Phospholipid metabolism</keyword>
<evidence type="ECO:0000259" key="10">
    <source>
        <dbReference type="Pfam" id="PF07479"/>
    </source>
</evidence>
<dbReference type="OrthoDB" id="5483103at2"/>
<dbReference type="EMBL" id="CP003360">
    <property type="protein sequence ID" value="AFM25988.1"/>
    <property type="molecule type" value="Genomic_DNA"/>
</dbReference>
<proteinExistence type="inferred from homology"/>
<dbReference type="SUPFAM" id="SSF48179">
    <property type="entry name" value="6-phosphogluconate dehydrogenase C-terminal domain-like"/>
    <property type="match status" value="1"/>
</dbReference>
<dbReference type="GO" id="GO:0046168">
    <property type="term" value="P:glycerol-3-phosphate catabolic process"/>
    <property type="evidence" value="ECO:0007669"/>
    <property type="project" value="InterPro"/>
</dbReference>
<evidence type="ECO:0000256" key="3">
    <source>
        <dbReference type="ARBA" id="ARBA00023002"/>
    </source>
</evidence>
<dbReference type="InterPro" id="IPR036291">
    <property type="entry name" value="NAD(P)-bd_dom_sf"/>
</dbReference>
<dbReference type="InterPro" id="IPR011128">
    <property type="entry name" value="G3P_DH_NAD-dep_N"/>
</dbReference>
<dbReference type="KEGG" id="dti:Desti_3330"/>
<evidence type="ECO:0000256" key="6">
    <source>
        <dbReference type="ARBA" id="ARBA00023264"/>
    </source>
</evidence>
<dbReference type="Pfam" id="PF01210">
    <property type="entry name" value="NAD_Gly3P_dh_N"/>
    <property type="match status" value="1"/>
</dbReference>
<comment type="catalytic activity">
    <reaction evidence="8">
        <text>sn-glycerol 3-phosphate + NADP(+) = dihydroxyacetone phosphate + NADPH + H(+)</text>
        <dbReference type="Rhea" id="RHEA:11096"/>
        <dbReference type="ChEBI" id="CHEBI:15378"/>
        <dbReference type="ChEBI" id="CHEBI:57597"/>
        <dbReference type="ChEBI" id="CHEBI:57642"/>
        <dbReference type="ChEBI" id="CHEBI:57783"/>
        <dbReference type="ChEBI" id="CHEBI:58349"/>
        <dbReference type="EC" id="1.1.1.94"/>
    </reaction>
</comment>
<evidence type="ECO:0000256" key="7">
    <source>
        <dbReference type="RuleBase" id="RU000437"/>
    </source>
</evidence>
<dbReference type="PANTHER" id="PTHR11728">
    <property type="entry name" value="GLYCEROL-3-PHOSPHATE DEHYDROGENASE"/>
    <property type="match status" value="1"/>
</dbReference>
<dbReference type="STRING" id="706587.Desti_3330"/>
<dbReference type="PANTHER" id="PTHR11728:SF1">
    <property type="entry name" value="GLYCEROL-3-PHOSPHATE DEHYDROGENASE [NAD(+)] 2, CHLOROPLASTIC"/>
    <property type="match status" value="1"/>
</dbReference>
<dbReference type="InterPro" id="IPR008927">
    <property type="entry name" value="6-PGluconate_DH-like_C_sf"/>
</dbReference>
<reference evidence="12" key="1">
    <citation type="submission" date="2012-06" db="EMBL/GenBank/DDBJ databases">
        <title>Complete sequence of chromosome of Desulfomonile tiedjei DSM 6799.</title>
        <authorList>
            <person name="Lucas S."/>
            <person name="Copeland A."/>
            <person name="Lapidus A."/>
            <person name="Glavina del Rio T."/>
            <person name="Dalin E."/>
            <person name="Tice H."/>
            <person name="Bruce D."/>
            <person name="Goodwin L."/>
            <person name="Pitluck S."/>
            <person name="Peters L."/>
            <person name="Ovchinnikova G."/>
            <person name="Zeytun A."/>
            <person name="Lu M."/>
            <person name="Kyrpides N."/>
            <person name="Mavromatis K."/>
            <person name="Ivanova N."/>
            <person name="Brettin T."/>
            <person name="Detter J.C."/>
            <person name="Han C."/>
            <person name="Larimer F."/>
            <person name="Land M."/>
            <person name="Hauser L."/>
            <person name="Markowitz V."/>
            <person name="Cheng J.-F."/>
            <person name="Hugenholtz P."/>
            <person name="Woyke T."/>
            <person name="Wu D."/>
            <person name="Spring S."/>
            <person name="Schroeder M."/>
            <person name="Brambilla E."/>
            <person name="Klenk H.-P."/>
            <person name="Eisen J.A."/>
        </authorList>
    </citation>
    <scope>NUCLEOTIDE SEQUENCE [LARGE SCALE GENOMIC DNA]</scope>
    <source>
        <strain evidence="12">ATCC 49306 / DSM 6799 / DCB-1</strain>
    </source>
</reference>
<keyword evidence="7" id="KW-0520">NAD</keyword>
<dbReference type="PRINTS" id="PR00077">
    <property type="entry name" value="GPDHDRGNASE"/>
</dbReference>
<keyword evidence="3 7" id="KW-0560">Oxidoreductase</keyword>
<keyword evidence="4" id="KW-0443">Lipid metabolism</keyword>
<dbReference type="Gene3D" id="3.40.50.720">
    <property type="entry name" value="NAD(P)-binding Rossmann-like Domain"/>
    <property type="match status" value="1"/>
</dbReference>
<dbReference type="RefSeq" id="WP_014811122.1">
    <property type="nucleotide sequence ID" value="NC_018025.1"/>
</dbReference>
<evidence type="ECO:0000256" key="1">
    <source>
        <dbReference type="ARBA" id="ARBA00011009"/>
    </source>
</evidence>
<dbReference type="InterPro" id="IPR006109">
    <property type="entry name" value="G3P_DH_NAD-dep_C"/>
</dbReference>
<evidence type="ECO:0000256" key="5">
    <source>
        <dbReference type="ARBA" id="ARBA00023209"/>
    </source>
</evidence>
<dbReference type="GO" id="GO:0005975">
    <property type="term" value="P:carbohydrate metabolic process"/>
    <property type="evidence" value="ECO:0007669"/>
    <property type="project" value="InterPro"/>
</dbReference>
<dbReference type="Pfam" id="PF07479">
    <property type="entry name" value="NAD_Gly3P_dh_C"/>
    <property type="match status" value="1"/>
</dbReference>
<dbReference type="EC" id="1.1.1.94" evidence="8"/>
<dbReference type="SUPFAM" id="SSF51735">
    <property type="entry name" value="NAD(P)-binding Rossmann-fold domains"/>
    <property type="match status" value="1"/>
</dbReference>